<keyword evidence="6" id="KW-0521">NADP</keyword>
<keyword evidence="5" id="KW-0274">FAD</keyword>
<dbReference type="GO" id="GO:0009851">
    <property type="term" value="P:auxin biosynthetic process"/>
    <property type="evidence" value="ECO:0007669"/>
    <property type="project" value="UniProtKB-KW"/>
</dbReference>
<dbReference type="Gramene" id="Solyc08g065700.2.1">
    <property type="protein sequence ID" value="Solyc08g065700.2.1"/>
    <property type="gene ID" value="Solyc08g065700.2"/>
</dbReference>
<dbReference type="Gene3D" id="3.50.50.60">
    <property type="entry name" value="FAD/NAD(P)-binding domain"/>
    <property type="match status" value="1"/>
</dbReference>
<dbReference type="PANTHER" id="PTHR43539:SF12">
    <property type="entry name" value="FLAVIN-CONTAINING MONOOXYGENASE"/>
    <property type="match status" value="1"/>
</dbReference>
<reference evidence="11" key="1">
    <citation type="journal article" date="2012" name="Nature">
        <title>The tomato genome sequence provides insights into fleshy fruit evolution.</title>
        <authorList>
            <consortium name="Tomato Genome Consortium"/>
        </authorList>
    </citation>
    <scope>NUCLEOTIDE SEQUENCE [LARGE SCALE GENOMIC DNA]</scope>
    <source>
        <strain evidence="11">cv. Heinz 1706</strain>
    </source>
</reference>
<name>A0A3Q7HQJ4_SOLLC</name>
<keyword evidence="12" id="KW-1185">Reference proteome</keyword>
<keyword evidence="8" id="KW-0073">Auxin biosynthesis</keyword>
<dbReference type="GO" id="GO:0103075">
    <property type="term" value="F:indole-3-pyruvate monooxygenase activity"/>
    <property type="evidence" value="ECO:0007669"/>
    <property type="project" value="UniProtKB-EC"/>
</dbReference>
<dbReference type="GO" id="GO:0050660">
    <property type="term" value="F:flavin adenine dinucleotide binding"/>
    <property type="evidence" value="ECO:0000318"/>
    <property type="project" value="GO_Central"/>
</dbReference>
<comment type="catalytic activity">
    <reaction evidence="10">
        <text>indole-3-pyruvate + NADPH + O2 + H(+) = (indol-3-yl)acetate + CO2 + NADP(+) + H2O</text>
        <dbReference type="Rhea" id="RHEA:34331"/>
        <dbReference type="ChEBI" id="CHEBI:15377"/>
        <dbReference type="ChEBI" id="CHEBI:15378"/>
        <dbReference type="ChEBI" id="CHEBI:15379"/>
        <dbReference type="ChEBI" id="CHEBI:16526"/>
        <dbReference type="ChEBI" id="CHEBI:17640"/>
        <dbReference type="ChEBI" id="CHEBI:30854"/>
        <dbReference type="ChEBI" id="CHEBI:57783"/>
        <dbReference type="ChEBI" id="CHEBI:58349"/>
        <dbReference type="EC" id="1.14.13.168"/>
    </reaction>
</comment>
<comment type="similarity">
    <text evidence="3">Belongs to the FMO family.</text>
</comment>
<dbReference type="InParanoid" id="A0A3Q7HQJ4"/>
<dbReference type="Proteomes" id="UP000004994">
    <property type="component" value="Chromosome 8"/>
</dbReference>
<protein>
    <recommendedName>
        <fullName evidence="9">indole-3-pyruvate monooxygenase</fullName>
        <ecNumber evidence="9">1.14.13.168</ecNumber>
    </recommendedName>
</protein>
<dbReference type="OMA" id="FMINIRY"/>
<keyword evidence="4" id="KW-0285">Flavoprotein</keyword>
<sequence length="201" mass="23027">FVLGAGPSGIAVSACLNKFGIKNVVLEKEDCCVYSWKKNTYDRLNLHLAKVFVHYPLCNVQLPMWSISVLNQNFKLVFELVFFNNEENKWNVKSRDLSSGDLEIYACNYLIFAKGENNEGYIPKVGGIENFEGEIIHSSDYKIGQKYEGKKRIDCWIRKLWNGNSIHVLTRGMVHTALLMLKYLPVSLVDTIIAKYATFKF</sequence>
<reference evidence="11" key="2">
    <citation type="submission" date="2019-01" db="UniProtKB">
        <authorList>
            <consortium name="EnsemblPlants"/>
        </authorList>
    </citation>
    <scope>IDENTIFICATION</scope>
    <source>
        <strain evidence="11">cv. Heinz 1706</strain>
    </source>
</reference>
<comment type="cofactor">
    <cofactor evidence="1">
        <name>FAD</name>
        <dbReference type="ChEBI" id="CHEBI:57692"/>
    </cofactor>
</comment>
<evidence type="ECO:0000256" key="8">
    <source>
        <dbReference type="ARBA" id="ARBA00023070"/>
    </source>
</evidence>
<dbReference type="SUPFAM" id="SSF51905">
    <property type="entry name" value="FAD/NAD(P)-binding domain"/>
    <property type="match status" value="1"/>
</dbReference>
<evidence type="ECO:0000256" key="10">
    <source>
        <dbReference type="ARBA" id="ARBA00047707"/>
    </source>
</evidence>
<evidence type="ECO:0000256" key="2">
    <source>
        <dbReference type="ARBA" id="ARBA00004814"/>
    </source>
</evidence>
<evidence type="ECO:0000256" key="9">
    <source>
        <dbReference type="ARBA" id="ARBA00039148"/>
    </source>
</evidence>
<dbReference type="GO" id="GO:0004497">
    <property type="term" value="F:monooxygenase activity"/>
    <property type="evidence" value="ECO:0000318"/>
    <property type="project" value="GO_Central"/>
</dbReference>
<evidence type="ECO:0000313" key="12">
    <source>
        <dbReference type="Proteomes" id="UP000004994"/>
    </source>
</evidence>
<evidence type="ECO:0000256" key="4">
    <source>
        <dbReference type="ARBA" id="ARBA00022630"/>
    </source>
</evidence>
<evidence type="ECO:0000256" key="1">
    <source>
        <dbReference type="ARBA" id="ARBA00001974"/>
    </source>
</evidence>
<accession>A0A3Q7HQJ4</accession>
<dbReference type="PaxDb" id="4081-Solyc08g065700.1.1"/>
<evidence type="ECO:0000256" key="3">
    <source>
        <dbReference type="ARBA" id="ARBA00009183"/>
    </source>
</evidence>
<comment type="pathway">
    <text evidence="2">Plant hormone metabolism; auxin biosynthesis.</text>
</comment>
<keyword evidence="7" id="KW-0560">Oxidoreductase</keyword>
<dbReference type="InterPro" id="IPR036188">
    <property type="entry name" value="FAD/NAD-bd_sf"/>
</dbReference>
<organism evidence="11">
    <name type="scientific">Solanum lycopersicum</name>
    <name type="common">Tomato</name>
    <name type="synonym">Lycopersicon esculentum</name>
    <dbReference type="NCBI Taxonomy" id="4081"/>
    <lineage>
        <taxon>Eukaryota</taxon>
        <taxon>Viridiplantae</taxon>
        <taxon>Streptophyta</taxon>
        <taxon>Embryophyta</taxon>
        <taxon>Tracheophyta</taxon>
        <taxon>Spermatophyta</taxon>
        <taxon>Magnoliopsida</taxon>
        <taxon>eudicotyledons</taxon>
        <taxon>Gunneridae</taxon>
        <taxon>Pentapetalae</taxon>
        <taxon>asterids</taxon>
        <taxon>lamiids</taxon>
        <taxon>Solanales</taxon>
        <taxon>Solanaceae</taxon>
        <taxon>Solanoideae</taxon>
        <taxon>Solaneae</taxon>
        <taxon>Solanum</taxon>
        <taxon>Solanum subgen. Lycopersicon</taxon>
    </lineage>
</organism>
<dbReference type="EC" id="1.14.13.168" evidence="9"/>
<dbReference type="InterPro" id="IPR050982">
    <property type="entry name" value="Auxin_biosynth/cation_transpt"/>
</dbReference>
<evidence type="ECO:0000313" key="11">
    <source>
        <dbReference type="EnsemblPlants" id="Solyc08g065700.2.1"/>
    </source>
</evidence>
<proteinExistence type="inferred from homology"/>
<evidence type="ECO:0000256" key="7">
    <source>
        <dbReference type="ARBA" id="ARBA00023002"/>
    </source>
</evidence>
<dbReference type="EnsemblPlants" id="Solyc08g065700.2.1">
    <property type="protein sequence ID" value="Solyc08g065700.2.1"/>
    <property type="gene ID" value="Solyc08g065700.2"/>
</dbReference>
<evidence type="ECO:0000256" key="6">
    <source>
        <dbReference type="ARBA" id="ARBA00022857"/>
    </source>
</evidence>
<dbReference type="PANTHER" id="PTHR43539">
    <property type="entry name" value="FLAVIN-BINDING MONOOXYGENASE-LIKE PROTEIN (AFU_ORTHOLOGUE AFUA_4G09220)"/>
    <property type="match status" value="1"/>
</dbReference>
<dbReference type="AlphaFoldDB" id="A0A3Q7HQJ4"/>
<evidence type="ECO:0000256" key="5">
    <source>
        <dbReference type="ARBA" id="ARBA00022827"/>
    </source>
</evidence>